<proteinExistence type="predicted"/>
<name>A0ABW4SB57_9RHOB</name>
<evidence type="ECO:0000313" key="2">
    <source>
        <dbReference type="Proteomes" id="UP001597353"/>
    </source>
</evidence>
<sequence length="297" mass="33784">MSTKLRLLIRTHYIDPRIDFLYEKWSGVLPGRVGLLLDETNQTIDTNYQKVSFNLNKLSEDGLPAKPEGKAAWYCGDYTMAAVASTMEDDEFCYVVENDVVPSVQDPAAWKAKLEEMSKHELVVANYKTRGRRWKWRQNLEKIYGNEDIYGALIIFLGFSKATAEFMTKRRVEISNSGVDQWPHCEAFVGTEAALAGLDVGDVFNYFPQLSETFSTSRPYMFFDVANHDMGNTMYHPAVDRQKYLVKMRTMIANKVPGPMLGQYLDALGPLDEAERKTLDSFSKRRRGVAGLADLLE</sequence>
<evidence type="ECO:0008006" key="3">
    <source>
        <dbReference type="Google" id="ProtNLM"/>
    </source>
</evidence>
<protein>
    <recommendedName>
        <fullName evidence="3">Glycosyltransferase family 25 protein</fullName>
    </recommendedName>
</protein>
<organism evidence="1 2">
    <name type="scientific">Halodurantibacterium flavum</name>
    <dbReference type="NCBI Taxonomy" id="1382802"/>
    <lineage>
        <taxon>Bacteria</taxon>
        <taxon>Pseudomonadati</taxon>
        <taxon>Pseudomonadota</taxon>
        <taxon>Alphaproteobacteria</taxon>
        <taxon>Rhodobacterales</taxon>
        <taxon>Paracoccaceae</taxon>
        <taxon>Halodurantibacterium</taxon>
    </lineage>
</organism>
<dbReference type="RefSeq" id="WP_390265502.1">
    <property type="nucleotide sequence ID" value="NZ_JBHUGH010000037.1"/>
</dbReference>
<evidence type="ECO:0000313" key="1">
    <source>
        <dbReference type="EMBL" id="MFD1914277.1"/>
    </source>
</evidence>
<comment type="caution">
    <text evidence="1">The sequence shown here is derived from an EMBL/GenBank/DDBJ whole genome shotgun (WGS) entry which is preliminary data.</text>
</comment>
<accession>A0ABW4SB57</accession>
<keyword evidence="2" id="KW-1185">Reference proteome</keyword>
<dbReference type="Proteomes" id="UP001597353">
    <property type="component" value="Unassembled WGS sequence"/>
</dbReference>
<gene>
    <name evidence="1" type="ORF">ACFSGJ_18910</name>
</gene>
<dbReference type="EMBL" id="JBHUGH010000037">
    <property type="protein sequence ID" value="MFD1914277.1"/>
    <property type="molecule type" value="Genomic_DNA"/>
</dbReference>
<reference evidence="2" key="1">
    <citation type="journal article" date="2019" name="Int. J. Syst. Evol. Microbiol.">
        <title>The Global Catalogue of Microorganisms (GCM) 10K type strain sequencing project: providing services to taxonomists for standard genome sequencing and annotation.</title>
        <authorList>
            <consortium name="The Broad Institute Genomics Platform"/>
            <consortium name="The Broad Institute Genome Sequencing Center for Infectious Disease"/>
            <person name="Wu L."/>
            <person name="Ma J."/>
        </authorList>
    </citation>
    <scope>NUCLEOTIDE SEQUENCE [LARGE SCALE GENOMIC DNA]</scope>
    <source>
        <strain evidence="2">CGMCC 4.7242</strain>
    </source>
</reference>